<evidence type="ECO:0000313" key="4">
    <source>
        <dbReference type="EMBL" id="PGH25803.1"/>
    </source>
</evidence>
<evidence type="ECO:0000259" key="3">
    <source>
        <dbReference type="PROSITE" id="PS51208"/>
    </source>
</evidence>
<keyword evidence="2" id="KW-0472">Membrane</keyword>
<gene>
    <name evidence="4" type="ORF">RN90_10840</name>
</gene>
<dbReference type="Pfam" id="PF03797">
    <property type="entry name" value="Autotransporter"/>
    <property type="match status" value="1"/>
</dbReference>
<proteinExistence type="predicted"/>
<evidence type="ECO:0000256" key="1">
    <source>
        <dbReference type="SAM" id="Coils"/>
    </source>
</evidence>
<keyword evidence="2" id="KW-0812">Transmembrane</keyword>
<feature type="transmembrane region" description="Helical" evidence="2">
    <location>
        <begin position="21"/>
        <end position="40"/>
    </location>
</feature>
<dbReference type="Gene3D" id="2.40.128.130">
    <property type="entry name" value="Autotransporter beta-domain"/>
    <property type="match status" value="1"/>
</dbReference>
<protein>
    <submittedName>
        <fullName evidence="4">Autotransporter domain-containing protein</fullName>
    </submittedName>
</protein>
<keyword evidence="2" id="KW-1133">Transmembrane helix</keyword>
<dbReference type="EMBL" id="NJGJ01000001">
    <property type="protein sequence ID" value="PGH25803.1"/>
    <property type="molecule type" value="Genomic_DNA"/>
</dbReference>
<dbReference type="InterPro" id="IPR036709">
    <property type="entry name" value="Autotransporte_beta_dom_sf"/>
</dbReference>
<feature type="domain" description="Autotransporter" evidence="3">
    <location>
        <begin position="1869"/>
        <end position="2162"/>
    </location>
</feature>
<evidence type="ECO:0000313" key="5">
    <source>
        <dbReference type="Proteomes" id="UP000226179"/>
    </source>
</evidence>
<dbReference type="Proteomes" id="UP000226179">
    <property type="component" value="Unassembled WGS sequence"/>
</dbReference>
<accession>A0A2B7YXT4</accession>
<dbReference type="NCBIfam" id="NF033175">
    <property type="entry name" value="fuso_auto_Nterm"/>
    <property type="match status" value="1"/>
</dbReference>
<dbReference type="RefSeq" id="WP_158412371.1">
    <property type="nucleotide sequence ID" value="NZ_CP077150.1"/>
</dbReference>
<comment type="caution">
    <text evidence="4">The sequence shown here is derived from an EMBL/GenBank/DDBJ whole genome shotgun (WGS) entry which is preliminary data.</text>
</comment>
<name>A0A2B7YXT4_9FUSO</name>
<organism evidence="4 5">
    <name type="scientific">Fusobacterium animalis</name>
    <dbReference type="NCBI Taxonomy" id="76859"/>
    <lineage>
        <taxon>Bacteria</taxon>
        <taxon>Fusobacteriati</taxon>
        <taxon>Fusobacteriota</taxon>
        <taxon>Fusobacteriia</taxon>
        <taxon>Fusobacteriales</taxon>
        <taxon>Fusobacteriaceae</taxon>
        <taxon>Fusobacterium</taxon>
    </lineage>
</organism>
<sequence length="2162" mass="230270">MDNNLYKVEKNLRSIAKRYKSIKYSTGLAILFLMLGVSAFSEEVNDGNNTPVDTVASREEIESARESLKDSVGNLQSKINDARIENAKQLVGARLELVQLMEQGDQVVKSPWSSWQFGANYMYSNWRGTYKGRGDKSEKYPFEGVFVRDVDEFNRYMPTTSENYGLLTKSNDPRSAASNAREKVGNYGIASNIPVPEPPVVTEVNAGITPKYVNKVPLDIAAKSAKSPILPEPVKFEPINPRINIPRDPALPDPPVFQLFLGADSNWQISPVNGATPATKSNFSTLDSKQNIRSQLRYTLENKYTTGFGFPAQLNWVAFKMWADDGAVLGAYDLIYDNTTNEAKAANLSLTHEGKSVNNLPNEIFFNSYNFSSIGTNEFIPSIDDTTTKLNPSSTNLNNQRFFVGGSRFMELDIQGYNKMYLDDHGTIQGYYNKNTTALFPKGKTLHLAGPLTLGMVSQENGLTLLNKGTITDEGENTEKFIRDTPDGLVLNVPLGTITLNKSKEGFLGYKVGIAQVAENTAQSTGFFPPSVPTNIQPMINEGTIDFKGPNSIGMYVYLYRTSNGSFNPKGSRAQLLNKGKILLYGKENYGMRFAAYSAPQNDASMTNENIILLGVNGKDKADNSVAMAIMDDKTVQDAGRVTFPTGRAVNKGTISLTGVENSVGAFINIASDITNDTTGKINIDSIINKTTGGNKQSYNIGMRSGVNADNANVGANVINKGEINLKGTYAIGMLANSSKLTNINTITSTNIKNGIGIVGINGATVENRGTIKLTGTGDTNNIGVFLDSGSKGITGTIPTGVTPSVEVIGNNSTGVLVTGKNANGTSNLTMAGTVKVSGNSVAGIVANGATVNLNGTGTITVDNNGTFSAPIGKKGSYGIAVTKDKNTGLTGKFEGKNTTINAKISNPESIGLYSEGNLTVNKANITTKDGAINFFADNGGNIEIKNGGTSETGQKSLLFYTNGTGKINLSGGTLNATIKGGSTPSTRGTAFYYVAPGASYGAFNTAAIQSYFNNTFGNGTSTLNHLKLNMEAGSRLFVASNVGMNLSDTSATNLMSGITNAPTITGSNYKTFMLYLSKLTVNNVVNLDNATDPYNQLEIANSSIENKNTISGTKNRQVAMAQENGKDTSSTPFPASKVKLINDTSGKINLTGEETTGMYVKRGQINNKGEIGVGKKSTAIYLEDDDLGTSATEGTISNSGKITLGENSTGVYFKNGVSSKAGGVTNSGKIGSSANNVIAMTFDTGSNTKVFKNDTAGEINLTGDNSTAMYATGAGTYTAENAGKITLGNSANVNNPNVAMFTDKPQITLKNNGKITAGNKAVGLYGYTADTGSSSDINVGQGGTGIYSKGGNVTLNGKMTVGANDAVGVYSVGFGQTITNNATNINIGDSSYGFVNKQTAGGNTFISNTPSVTVGNDVVYAYSTDTKGSVNNKTTLTSTGSGNYGLYSAGNVTNKANINFGSGIGNVGVYSVLGGTAINNATITIGASDAANEKFGIGMAAGYKSSDSGHVINSGIINVTGKDSIGLYASGKNSTATNKGTINLSGEKSVGMYLDNGATGINEGIIKSTGSAQGIKGIVLSNNSKLINRAGAKININSDGGYGIFRVNTPNANVTVVNYGDITVSGTDAKVDGEFDPTGGKELEKTAGGVTLKAPRGTNDINITVNGKPVTDVKHITTPVGNRGEALLSSLGMYVDTLRGTNPIKGLSKLSVKKAELLYGVEAAQSSNSKYFEISGAILKPYQDAVRNAQGIKWSHSSASFTWMALPTVDSSGVPLKVAMAKIPYTEFAGNEATPVDKKDTYNFLDGLEQRYGVEAVGSREKELFNKLNGIGNNEATLFYQATDEMMGHQYANVQQRINATSKVLDKEFDYLRSEWQTASKDSNKVKVFGTRGEYKTDTAGVIDYKNYAYGVAYVHEDEDIKLGKGIGWYAGIVHNTFKFKDIGKSKEEQLQGKVGLLKSVPFDHNNSLNWTISGDIFVGYNRMHRKYLVVDDVFNAKAKYHIYGIGVKNEIGKNFRLSEDFSLRPYAALKLEYGRVGKIRERSGEIRLNVKHNDYFSVSPEVGAELAFKHFVNRKTIRVGLGVAYENELGRVAKGKNKARVAHTNADWFNIRGEKEDRRGNVKFDLNVGVDNQRVGVTANAGYDTKGHNVRGGLGLRVIF</sequence>
<keyword evidence="1" id="KW-0175">Coiled coil</keyword>
<feature type="coiled-coil region" evidence="1">
    <location>
        <begin position="58"/>
        <end position="85"/>
    </location>
</feature>
<dbReference type="InterPro" id="IPR053787">
    <property type="entry name" value="Autotransptr-assoc_N"/>
</dbReference>
<dbReference type="InterPro" id="IPR005546">
    <property type="entry name" value="Autotransporte_beta"/>
</dbReference>
<dbReference type="PROSITE" id="PS51208">
    <property type="entry name" value="AUTOTRANSPORTER"/>
    <property type="match status" value="1"/>
</dbReference>
<reference evidence="4 5" key="1">
    <citation type="submission" date="2017-06" db="EMBL/GenBank/DDBJ databases">
        <title>Draft genome sequence of Fusobacterium nucleatum subsp. animalis KCOM 1280 (=ChDC F318).</title>
        <authorList>
            <person name="Kook J.-K."/>
            <person name="Park S.-N."/>
            <person name="Lim Y.K."/>
            <person name="Roh H."/>
        </authorList>
    </citation>
    <scope>NUCLEOTIDE SEQUENCE [LARGE SCALE GENOMIC DNA]</scope>
    <source>
        <strain evidence="5">KCOM 1280 ( ChDC F318)</strain>
    </source>
</reference>
<dbReference type="SMART" id="SM00869">
    <property type="entry name" value="Autotransporter"/>
    <property type="match status" value="1"/>
</dbReference>
<evidence type="ECO:0000256" key="2">
    <source>
        <dbReference type="SAM" id="Phobius"/>
    </source>
</evidence>
<dbReference type="SUPFAM" id="SSF103515">
    <property type="entry name" value="Autotransporter"/>
    <property type="match status" value="1"/>
</dbReference>